<sequence length="105" mass="11931">MISISKNFKATFSILLVLAIFAFKIVDLHQYVHDKDSVKGLHCELCLLTHKQKQNLDFDLPPVYDFLLEPPVVSYETPVFYADFIKVCQFPFGISLNKAPPALSV</sequence>
<proteinExistence type="predicted"/>
<protein>
    <submittedName>
        <fullName evidence="1">Uncharacterized protein</fullName>
    </submittedName>
</protein>
<dbReference type="Proteomes" id="UP000290608">
    <property type="component" value="Unassembled WGS sequence"/>
</dbReference>
<organism evidence="1 2">
    <name type="scientific">Leeuwenhoekiella marinoflava</name>
    <dbReference type="NCBI Taxonomy" id="988"/>
    <lineage>
        <taxon>Bacteria</taxon>
        <taxon>Pseudomonadati</taxon>
        <taxon>Bacteroidota</taxon>
        <taxon>Flavobacteriia</taxon>
        <taxon>Flavobacteriales</taxon>
        <taxon>Flavobacteriaceae</taxon>
        <taxon>Leeuwenhoekiella</taxon>
    </lineage>
</organism>
<name>A0A4Q0PPQ1_9FLAO</name>
<comment type="caution">
    <text evidence="1">The sequence shown here is derived from an EMBL/GenBank/DDBJ whole genome shotgun (WGS) entry which is preliminary data.</text>
</comment>
<evidence type="ECO:0000313" key="1">
    <source>
        <dbReference type="EMBL" id="RXG32560.1"/>
    </source>
</evidence>
<dbReference type="EMBL" id="QOVL01000003">
    <property type="protein sequence ID" value="RXG32560.1"/>
    <property type="molecule type" value="Genomic_DNA"/>
</dbReference>
<dbReference type="AlphaFoldDB" id="A0A4Q0PPQ1"/>
<reference evidence="1 2" key="1">
    <citation type="submission" date="2018-07" db="EMBL/GenBank/DDBJ databases">
        <title>Leeuwenhoekiella genomics.</title>
        <authorList>
            <person name="Tahon G."/>
            <person name="Willems A."/>
        </authorList>
    </citation>
    <scope>NUCLEOTIDE SEQUENCE [LARGE SCALE GENOMIC DNA]</scope>
    <source>
        <strain evidence="1 2">LMG 1345</strain>
    </source>
</reference>
<dbReference type="STRING" id="1122159.SAMN02745246_00792"/>
<accession>A0A4Q0PPQ1</accession>
<gene>
    <name evidence="1" type="ORF">DSL99_884</name>
</gene>
<evidence type="ECO:0000313" key="2">
    <source>
        <dbReference type="Proteomes" id="UP000290608"/>
    </source>
</evidence>
<dbReference type="RefSeq" id="WP_073097297.1">
    <property type="nucleotide sequence ID" value="NZ_QOVL01000003.1"/>
</dbReference>